<dbReference type="Proteomes" id="UP001235664">
    <property type="component" value="Unassembled WGS sequence"/>
</dbReference>
<dbReference type="InterPro" id="IPR003807">
    <property type="entry name" value="DUF202"/>
</dbReference>
<sequence>MAQDDNDDDDRDDSDKSTEWAEFRTDLAEDRTIQATERTFAGWLRTGFAAIGVGIAFHVVFGEFEPPWLAQAIASLFIVLGMTIAFTAERRARSSFSRLSSHEIDRPETPNIRWMSWSIIVGGLALIAGIWILNDGSIGPPG</sequence>
<dbReference type="EMBL" id="JAVAIL010000002">
    <property type="protein sequence ID" value="MDP4539303.1"/>
    <property type="molecule type" value="Genomic_DNA"/>
</dbReference>
<keyword evidence="4 5" id="KW-0472">Membrane</keyword>
<gene>
    <name evidence="7" type="ORF">Q9K01_06680</name>
</gene>
<evidence type="ECO:0000256" key="3">
    <source>
        <dbReference type="ARBA" id="ARBA00022989"/>
    </source>
</evidence>
<evidence type="ECO:0000256" key="2">
    <source>
        <dbReference type="ARBA" id="ARBA00022692"/>
    </source>
</evidence>
<keyword evidence="8" id="KW-1185">Reference proteome</keyword>
<keyword evidence="3 5" id="KW-1133">Transmembrane helix</keyword>
<feature type="domain" description="DUF202" evidence="6">
    <location>
        <begin position="31"/>
        <end position="95"/>
    </location>
</feature>
<comment type="caution">
    <text evidence="7">The sequence shown here is derived from an EMBL/GenBank/DDBJ whole genome shotgun (WGS) entry which is preliminary data.</text>
</comment>
<comment type="subcellular location">
    <subcellularLocation>
        <location evidence="1">Endomembrane system</location>
        <topology evidence="1">Multi-pass membrane protein</topology>
    </subcellularLocation>
</comment>
<evidence type="ECO:0000259" key="6">
    <source>
        <dbReference type="Pfam" id="PF02656"/>
    </source>
</evidence>
<reference evidence="7 8" key="1">
    <citation type="submission" date="2023-08" db="EMBL/GenBank/DDBJ databases">
        <title>genomic of DY56.</title>
        <authorList>
            <person name="Wang Y."/>
        </authorList>
    </citation>
    <scope>NUCLEOTIDE SEQUENCE [LARGE SCALE GENOMIC DNA]</scope>
    <source>
        <strain evidence="7 8">DY56-A-20</strain>
    </source>
</reference>
<proteinExistence type="predicted"/>
<evidence type="ECO:0000256" key="4">
    <source>
        <dbReference type="ARBA" id="ARBA00023136"/>
    </source>
</evidence>
<accession>A0ABT9H7S8</accession>
<feature type="transmembrane region" description="Helical" evidence="5">
    <location>
        <begin position="68"/>
        <end position="88"/>
    </location>
</feature>
<evidence type="ECO:0000313" key="7">
    <source>
        <dbReference type="EMBL" id="MDP4539303.1"/>
    </source>
</evidence>
<dbReference type="Pfam" id="PF02656">
    <property type="entry name" value="DUF202"/>
    <property type="match status" value="1"/>
</dbReference>
<evidence type="ECO:0000256" key="5">
    <source>
        <dbReference type="SAM" id="Phobius"/>
    </source>
</evidence>
<protein>
    <submittedName>
        <fullName evidence="7">DUF202 domain-containing protein</fullName>
    </submittedName>
</protein>
<evidence type="ECO:0000313" key="8">
    <source>
        <dbReference type="Proteomes" id="UP001235664"/>
    </source>
</evidence>
<evidence type="ECO:0000256" key="1">
    <source>
        <dbReference type="ARBA" id="ARBA00004127"/>
    </source>
</evidence>
<feature type="transmembrane region" description="Helical" evidence="5">
    <location>
        <begin position="114"/>
        <end position="133"/>
    </location>
</feature>
<organism evidence="7 8">
    <name type="scientific">Qipengyuania benthica</name>
    <dbReference type="NCBI Taxonomy" id="3067651"/>
    <lineage>
        <taxon>Bacteria</taxon>
        <taxon>Pseudomonadati</taxon>
        <taxon>Pseudomonadota</taxon>
        <taxon>Alphaproteobacteria</taxon>
        <taxon>Sphingomonadales</taxon>
        <taxon>Erythrobacteraceae</taxon>
        <taxon>Qipengyuania</taxon>
    </lineage>
</organism>
<dbReference type="RefSeq" id="WP_305929439.1">
    <property type="nucleotide sequence ID" value="NZ_JAVAIL010000002.1"/>
</dbReference>
<keyword evidence="2 5" id="KW-0812">Transmembrane</keyword>
<feature type="transmembrane region" description="Helical" evidence="5">
    <location>
        <begin position="40"/>
        <end position="62"/>
    </location>
</feature>
<name>A0ABT9H7S8_9SPHN</name>